<dbReference type="InterPro" id="IPR050469">
    <property type="entry name" value="Diguanylate_Cyclase"/>
</dbReference>
<dbReference type="PANTHER" id="PTHR45138">
    <property type="entry name" value="REGULATORY COMPONENTS OF SENSORY TRANSDUCTION SYSTEM"/>
    <property type="match status" value="1"/>
</dbReference>
<organism evidence="6 7">
    <name type="scientific">Pseudoxanthomonas dokdonensis</name>
    <dbReference type="NCBI Taxonomy" id="344882"/>
    <lineage>
        <taxon>Bacteria</taxon>
        <taxon>Pseudomonadati</taxon>
        <taxon>Pseudomonadota</taxon>
        <taxon>Gammaproteobacteria</taxon>
        <taxon>Lysobacterales</taxon>
        <taxon>Lysobacteraceae</taxon>
        <taxon>Pseudoxanthomonas</taxon>
    </lineage>
</organism>
<dbReference type="CDD" id="cd01949">
    <property type="entry name" value="GGDEF"/>
    <property type="match status" value="1"/>
</dbReference>
<dbReference type="InterPro" id="IPR043128">
    <property type="entry name" value="Rev_trsase/Diguanyl_cyclase"/>
</dbReference>
<evidence type="ECO:0000256" key="1">
    <source>
        <dbReference type="ARBA" id="ARBA00001946"/>
    </source>
</evidence>
<evidence type="ECO:0000313" key="6">
    <source>
        <dbReference type="EMBL" id="KRG69073.1"/>
    </source>
</evidence>
<dbReference type="GO" id="GO:0052621">
    <property type="term" value="F:diguanylate cyclase activity"/>
    <property type="evidence" value="ECO:0007669"/>
    <property type="project" value="UniProtKB-EC"/>
</dbReference>
<feature type="transmembrane region" description="Helical" evidence="4">
    <location>
        <begin position="355"/>
        <end position="377"/>
    </location>
</feature>
<proteinExistence type="predicted"/>
<dbReference type="FunFam" id="3.30.70.270:FF:000001">
    <property type="entry name" value="Diguanylate cyclase domain protein"/>
    <property type="match status" value="1"/>
</dbReference>
<accession>A0A0R0CTL4</accession>
<feature type="region of interest" description="Disordered" evidence="3">
    <location>
        <begin position="539"/>
        <end position="560"/>
    </location>
</feature>
<dbReference type="GO" id="GO:0043709">
    <property type="term" value="P:cell adhesion involved in single-species biofilm formation"/>
    <property type="evidence" value="ECO:0007669"/>
    <property type="project" value="TreeGrafter"/>
</dbReference>
<evidence type="ECO:0000256" key="4">
    <source>
        <dbReference type="SAM" id="Phobius"/>
    </source>
</evidence>
<keyword evidence="7" id="KW-1185">Reference proteome</keyword>
<dbReference type="InterPro" id="IPR000160">
    <property type="entry name" value="GGDEF_dom"/>
</dbReference>
<dbReference type="EC" id="2.7.7.65" evidence="2"/>
<dbReference type="GO" id="GO:0005886">
    <property type="term" value="C:plasma membrane"/>
    <property type="evidence" value="ECO:0007669"/>
    <property type="project" value="TreeGrafter"/>
</dbReference>
<keyword evidence="4" id="KW-0812">Transmembrane</keyword>
<evidence type="ECO:0000313" key="7">
    <source>
        <dbReference type="Proteomes" id="UP000052052"/>
    </source>
</evidence>
<dbReference type="Pfam" id="PF00990">
    <property type="entry name" value="GGDEF"/>
    <property type="match status" value="1"/>
</dbReference>
<dbReference type="NCBIfam" id="TIGR00254">
    <property type="entry name" value="GGDEF"/>
    <property type="match status" value="1"/>
</dbReference>
<comment type="cofactor">
    <cofactor evidence="1">
        <name>Mg(2+)</name>
        <dbReference type="ChEBI" id="CHEBI:18420"/>
    </cofactor>
</comment>
<dbReference type="AlphaFoldDB" id="A0A0R0CTL4"/>
<dbReference type="SUPFAM" id="SSF55073">
    <property type="entry name" value="Nucleotide cyclase"/>
    <property type="match status" value="1"/>
</dbReference>
<dbReference type="STRING" id="344882.ABB29_11630"/>
<dbReference type="Pfam" id="PF05226">
    <property type="entry name" value="CHASE2"/>
    <property type="match status" value="1"/>
</dbReference>
<dbReference type="InterPro" id="IPR007890">
    <property type="entry name" value="CHASE2"/>
</dbReference>
<keyword evidence="4" id="KW-0472">Membrane</keyword>
<dbReference type="Gene3D" id="3.30.70.270">
    <property type="match status" value="1"/>
</dbReference>
<protein>
    <recommendedName>
        <fullName evidence="2">diguanylate cyclase</fullName>
        <ecNumber evidence="2">2.7.7.65</ecNumber>
    </recommendedName>
</protein>
<sequence length="560" mass="60842">MNALKPNHRLLLTVAAVALVLLLSMAGRSGWLAGTDNWIYDRLAAGMADEADPRIVLVTIDEKSLSELGRWPWSRRTHAQLIDQLGQIGVQGIALDLLLSEPALYDPEGDALLARSLNRSGKVVLPVYAEPRQQNSPAVELLPIPEFSASAAALGHADMAMDEDRVARSSFLYAGLGSARWPVLALALYQLGSDAEQMRMPGERAPRGIEQSPYHWLRDYRVMVPYARPANSFQHVSYVDVLKNRVPHSLLAGKWILVGVTAAGMGDHVRVPLDNNPSGIAGVVYQGNLLNMLLHGSAVSPLRPWLQVLLSVLLAALPLTLAGRAGMRRFWRPIALTTVLTLLVPYVGMRVWHVWFAPSATLLVLALGASLAIYRLLRHTFQQAQSDALTGLANRNRFDRALEQETRDVVRSGQPLSLLLLDIDHFKQLNDSHGHSGGDAVLRSLSKVLLSRARRPRDLVARLGGDEFAVLLPETSAQAAATIATTIHVDLANISSRAEGEGPCPPFTASIGIHTALAADALEANQLFDRADTALYRAKQSGRNRSSHLDSPLETGPSAP</sequence>
<evidence type="ECO:0000259" key="5">
    <source>
        <dbReference type="PROSITE" id="PS50887"/>
    </source>
</evidence>
<keyword evidence="4" id="KW-1133">Transmembrane helix</keyword>
<dbReference type="RefSeq" id="WP_057659172.1">
    <property type="nucleotide sequence ID" value="NZ_LDJL01000011.1"/>
</dbReference>
<feature type="domain" description="GGDEF" evidence="5">
    <location>
        <begin position="414"/>
        <end position="551"/>
    </location>
</feature>
<dbReference type="EMBL" id="LDJL01000011">
    <property type="protein sequence ID" value="KRG69073.1"/>
    <property type="molecule type" value="Genomic_DNA"/>
</dbReference>
<gene>
    <name evidence="6" type="ORF">ABB29_11630</name>
</gene>
<reference evidence="6 7" key="1">
    <citation type="submission" date="2015-05" db="EMBL/GenBank/DDBJ databases">
        <title>Genome sequencing and analysis of members of genus Stenotrophomonas.</title>
        <authorList>
            <person name="Patil P.P."/>
            <person name="Midha S."/>
            <person name="Patil P.B."/>
        </authorList>
    </citation>
    <scope>NUCLEOTIDE SEQUENCE [LARGE SCALE GENOMIC DNA]</scope>
    <source>
        <strain evidence="6 7">DSM 21858</strain>
    </source>
</reference>
<dbReference type="Proteomes" id="UP000052052">
    <property type="component" value="Unassembled WGS sequence"/>
</dbReference>
<dbReference type="PATRIC" id="fig|344882.3.peg.692"/>
<dbReference type="OrthoDB" id="9803824at2"/>
<dbReference type="SMART" id="SM00267">
    <property type="entry name" value="GGDEF"/>
    <property type="match status" value="1"/>
</dbReference>
<comment type="caution">
    <text evidence="6">The sequence shown here is derived from an EMBL/GenBank/DDBJ whole genome shotgun (WGS) entry which is preliminary data.</text>
</comment>
<feature type="transmembrane region" description="Helical" evidence="4">
    <location>
        <begin position="330"/>
        <end position="349"/>
    </location>
</feature>
<name>A0A0R0CTL4_9GAMM</name>
<feature type="transmembrane region" description="Helical" evidence="4">
    <location>
        <begin position="305"/>
        <end position="323"/>
    </location>
</feature>
<dbReference type="GO" id="GO:1902201">
    <property type="term" value="P:negative regulation of bacterial-type flagellum-dependent cell motility"/>
    <property type="evidence" value="ECO:0007669"/>
    <property type="project" value="TreeGrafter"/>
</dbReference>
<evidence type="ECO:0000256" key="2">
    <source>
        <dbReference type="ARBA" id="ARBA00012528"/>
    </source>
</evidence>
<dbReference type="SMART" id="SM01080">
    <property type="entry name" value="CHASE2"/>
    <property type="match status" value="1"/>
</dbReference>
<evidence type="ECO:0000256" key="3">
    <source>
        <dbReference type="SAM" id="MobiDB-lite"/>
    </source>
</evidence>
<dbReference type="PANTHER" id="PTHR45138:SF24">
    <property type="entry name" value="DIGUANYLATE CYCLASE DGCC-RELATED"/>
    <property type="match status" value="1"/>
</dbReference>
<dbReference type="PROSITE" id="PS50887">
    <property type="entry name" value="GGDEF"/>
    <property type="match status" value="1"/>
</dbReference>
<dbReference type="InterPro" id="IPR029787">
    <property type="entry name" value="Nucleotide_cyclase"/>
</dbReference>